<keyword evidence="3" id="KW-1185">Reference proteome</keyword>
<gene>
    <name evidence="2" type="ORF">M569_08156</name>
</gene>
<feature type="non-terminal residue" evidence="2">
    <location>
        <position position="1"/>
    </location>
</feature>
<evidence type="ECO:0000313" key="3">
    <source>
        <dbReference type="Proteomes" id="UP000015453"/>
    </source>
</evidence>
<dbReference type="OrthoDB" id="515416at2759"/>
<evidence type="ECO:0000256" key="1">
    <source>
        <dbReference type="SAM" id="MobiDB-lite"/>
    </source>
</evidence>
<dbReference type="AlphaFoldDB" id="S8E2W7"/>
<sequence length="164" mass="18447">VDMQNSFDSKINAPSIRSYGSHEADDSEKSSRWKNKNTIDVPLNTSLISEIDRIMKKYMDDLSHSVDTITARLSQLDTRTHKIENAIEDLELSIDNKHAITDVKMTALENIMNEVRSGVQFIKDKQEILEAQLKMGNLRISTAEKNDESKNVAYPDHIQAGAGA</sequence>
<feature type="compositionally biased region" description="Basic and acidic residues" evidence="1">
    <location>
        <begin position="20"/>
        <end position="31"/>
    </location>
</feature>
<comment type="caution">
    <text evidence="2">The sequence shown here is derived from an EMBL/GenBank/DDBJ whole genome shotgun (WGS) entry which is preliminary data.</text>
</comment>
<dbReference type="EMBL" id="AUSU01003580">
    <property type="protein sequence ID" value="EPS66622.1"/>
    <property type="molecule type" value="Genomic_DNA"/>
</dbReference>
<name>S8E2W7_9LAMI</name>
<proteinExistence type="predicted"/>
<feature type="non-terminal residue" evidence="2">
    <location>
        <position position="164"/>
    </location>
</feature>
<feature type="region of interest" description="Disordered" evidence="1">
    <location>
        <begin position="1"/>
        <end position="33"/>
    </location>
</feature>
<organism evidence="2 3">
    <name type="scientific">Genlisea aurea</name>
    <dbReference type="NCBI Taxonomy" id="192259"/>
    <lineage>
        <taxon>Eukaryota</taxon>
        <taxon>Viridiplantae</taxon>
        <taxon>Streptophyta</taxon>
        <taxon>Embryophyta</taxon>
        <taxon>Tracheophyta</taxon>
        <taxon>Spermatophyta</taxon>
        <taxon>Magnoliopsida</taxon>
        <taxon>eudicotyledons</taxon>
        <taxon>Gunneridae</taxon>
        <taxon>Pentapetalae</taxon>
        <taxon>asterids</taxon>
        <taxon>lamiids</taxon>
        <taxon>Lamiales</taxon>
        <taxon>Lentibulariaceae</taxon>
        <taxon>Genlisea</taxon>
    </lineage>
</organism>
<protein>
    <submittedName>
        <fullName evidence="2">Uncharacterized protein</fullName>
    </submittedName>
</protein>
<dbReference type="Proteomes" id="UP000015453">
    <property type="component" value="Unassembled WGS sequence"/>
</dbReference>
<evidence type="ECO:0000313" key="2">
    <source>
        <dbReference type="EMBL" id="EPS66622.1"/>
    </source>
</evidence>
<accession>S8E2W7</accession>
<dbReference type="PANTHER" id="PTHR31805:SF14">
    <property type="entry name" value="RECEPTOR-LIKE KINASE, PUTATIVE (DUF1421)-RELATED"/>
    <property type="match status" value="1"/>
</dbReference>
<reference evidence="2 3" key="1">
    <citation type="journal article" date="2013" name="BMC Genomics">
        <title>The miniature genome of a carnivorous plant Genlisea aurea contains a low number of genes and short non-coding sequences.</title>
        <authorList>
            <person name="Leushkin E.V."/>
            <person name="Sutormin R.A."/>
            <person name="Nabieva E.R."/>
            <person name="Penin A.A."/>
            <person name="Kondrashov A.S."/>
            <person name="Logacheva M.D."/>
        </authorList>
    </citation>
    <scope>NUCLEOTIDE SEQUENCE [LARGE SCALE GENOMIC DNA]</scope>
</reference>
<dbReference type="PANTHER" id="PTHR31805">
    <property type="entry name" value="RECEPTOR-LIKE KINASE, PUTATIVE (DUF1421)-RELATED"/>
    <property type="match status" value="1"/>
</dbReference>